<name>A0A3M6QYF3_9BURK</name>
<keyword evidence="4" id="KW-1185">Reference proteome</keyword>
<feature type="domain" description="Factor H binding protein-like C-terminal" evidence="2">
    <location>
        <begin position="144"/>
        <end position="183"/>
    </location>
</feature>
<dbReference type="GO" id="GO:0009279">
    <property type="term" value="C:cell outer membrane"/>
    <property type="evidence" value="ECO:0007669"/>
    <property type="project" value="UniProtKB-SubCell"/>
</dbReference>
<organism evidence="3 4">
    <name type="scientific">Corticibacter populi</name>
    <dbReference type="NCBI Taxonomy" id="1550736"/>
    <lineage>
        <taxon>Bacteria</taxon>
        <taxon>Pseudomonadati</taxon>
        <taxon>Pseudomonadota</taxon>
        <taxon>Betaproteobacteria</taxon>
        <taxon>Burkholderiales</taxon>
        <taxon>Comamonadaceae</taxon>
        <taxon>Corticibacter</taxon>
    </lineage>
</organism>
<comment type="caution">
    <text evidence="3">The sequence shown here is derived from an EMBL/GenBank/DDBJ whole genome shotgun (WGS) entry which is preliminary data.</text>
</comment>
<dbReference type="InterPro" id="IPR014902">
    <property type="entry name" value="FHBP-like_C"/>
</dbReference>
<comment type="subcellular location">
    <subcellularLocation>
        <location evidence="1">Cell outer membrane</location>
    </subcellularLocation>
</comment>
<dbReference type="InterPro" id="IPR011250">
    <property type="entry name" value="OMP/PagP_B-barrel"/>
</dbReference>
<dbReference type="Pfam" id="PF08794">
    <property type="entry name" value="FHBP_C"/>
    <property type="match status" value="1"/>
</dbReference>
<proteinExistence type="predicted"/>
<gene>
    <name evidence="3" type="ORF">D8I35_01960</name>
</gene>
<evidence type="ECO:0000313" key="4">
    <source>
        <dbReference type="Proteomes" id="UP000278006"/>
    </source>
</evidence>
<evidence type="ECO:0000259" key="2">
    <source>
        <dbReference type="Pfam" id="PF08794"/>
    </source>
</evidence>
<reference evidence="3 4" key="1">
    <citation type="submission" date="2018-10" db="EMBL/GenBank/DDBJ databases">
        <title>Draft genome of Cortibacter populi DSM10536.</title>
        <authorList>
            <person name="Bernier A.-M."/>
            <person name="Bernard K."/>
        </authorList>
    </citation>
    <scope>NUCLEOTIDE SEQUENCE [LARGE SCALE GENOMIC DNA]</scope>
    <source>
        <strain evidence="3 4">DSM 105136</strain>
    </source>
</reference>
<dbReference type="SUPFAM" id="SSF56925">
    <property type="entry name" value="OMPA-like"/>
    <property type="match status" value="1"/>
</dbReference>
<accession>A0A3M6QYF3</accession>
<sequence>MAAFAAIGSAQAQSYLNVNFNGTQNIAGDTPAFRGSFTYNGVVYGPSSAVASADGSVTAPTVNSLNLATFDEDTLVSTDENGVKLGNTGTYKYSDGTRGNAVVYRFYRQQYSGIAGNLTKGANNEQEERKHFVKAIVGQGTDYDDLPSSGNYIYEGIAFSNFPTGDFTYTVNLASKTGSGSFTLDNILVPAAWVGESGAAKRLDVGGTLNTASLVADANGIVGSAGVEGGSVTAGAQNPGDASQVALWNAIVSNSTTTVDPKYYLNLFGTSSGTDVAREVAGTIIGLPERIGGVAIIGTR</sequence>
<dbReference type="AlphaFoldDB" id="A0A3M6QYF3"/>
<dbReference type="EMBL" id="RDQO01000001">
    <property type="protein sequence ID" value="RMX07913.1"/>
    <property type="molecule type" value="Genomic_DNA"/>
</dbReference>
<dbReference type="Gene3D" id="2.40.160.90">
    <property type="match status" value="1"/>
</dbReference>
<evidence type="ECO:0000256" key="1">
    <source>
        <dbReference type="ARBA" id="ARBA00004442"/>
    </source>
</evidence>
<evidence type="ECO:0000313" key="3">
    <source>
        <dbReference type="EMBL" id="RMX07913.1"/>
    </source>
</evidence>
<protein>
    <recommendedName>
        <fullName evidence="2">Factor H binding protein-like C-terminal domain-containing protein</fullName>
    </recommendedName>
</protein>
<dbReference type="Proteomes" id="UP000278006">
    <property type="component" value="Unassembled WGS sequence"/>
</dbReference>